<keyword evidence="3 7" id="KW-0732">Signal</keyword>
<evidence type="ECO:0000313" key="8">
    <source>
        <dbReference type="EMBL" id="MEK7951470.1"/>
    </source>
</evidence>
<dbReference type="Gene3D" id="3.40.50.1820">
    <property type="entry name" value="alpha/beta hydrolase"/>
    <property type="match status" value="1"/>
</dbReference>
<dbReference type="RefSeq" id="WP_341405074.1">
    <property type="nucleotide sequence ID" value="NZ_JBBUKT010000004.1"/>
</dbReference>
<feature type="signal peptide" evidence="7">
    <location>
        <begin position="1"/>
        <end position="17"/>
    </location>
</feature>
<evidence type="ECO:0000256" key="2">
    <source>
        <dbReference type="ARBA" id="ARBA00022670"/>
    </source>
</evidence>
<evidence type="ECO:0000256" key="1">
    <source>
        <dbReference type="ARBA" id="ARBA00022645"/>
    </source>
</evidence>
<dbReference type="InterPro" id="IPR018202">
    <property type="entry name" value="Ser_caboxypep_ser_AS"/>
</dbReference>
<keyword evidence="2" id="KW-0645">Protease</keyword>
<gene>
    <name evidence="8" type="ORF">WKV53_13215</name>
</gene>
<evidence type="ECO:0000256" key="3">
    <source>
        <dbReference type="ARBA" id="ARBA00022729"/>
    </source>
</evidence>
<dbReference type="PANTHER" id="PTHR11802">
    <property type="entry name" value="SERINE PROTEASE FAMILY S10 SERINE CARBOXYPEPTIDASE"/>
    <property type="match status" value="1"/>
</dbReference>
<sequence length="504" mass="54744">MRPSLLLLALSTVLATAQEKPAGPPPDAKPDAAKDEKKPAEPVTKDGSVTIAGKKIDYQVTTSKLVIQKDDGSPRASIFHVSYLKKDAGDLTKRPVLFAFNGGPGSSAVWLHLGTLGPKRVDLPGDGTQAPVPPARLVSNEFSILDVADLVFVDPVTTGYSRAEKDVKPEEFHGVEGDIESLSDFIRRWVTEHQRWSSPKFILGESYGGIRVAGLSSQLQSRFGMSLNGVVLLSSLLDFRTLSPGPGDDLSYEIYLPQYTSIAHFHGKLKGDRDALVKEAREFTNGEYALALLAGNKLEPAKRQAIAEKISALTSLPVDLILEANLRIDPTRFRGELLRKEGKVLGRFDARVAWPTTDPSSDVPEYDPSFSLALGAYSTTMLSYLGSDLGWKEDSPYEILTGKVQPWKMGNGNGQVNMAGRLATAMRDNPHLRVMVMGGMADLATPPDGILYSISHLLELPEAARKNVSFAQFEAGHMFYLNPPDLAKGRKDLVDFITTASGAK</sequence>
<dbReference type="PANTHER" id="PTHR11802:SF3">
    <property type="entry name" value="RETINOID-INDUCIBLE SERINE CARBOXYPEPTIDASE"/>
    <property type="match status" value="1"/>
</dbReference>
<evidence type="ECO:0000256" key="5">
    <source>
        <dbReference type="ARBA" id="ARBA00023180"/>
    </source>
</evidence>
<keyword evidence="4" id="KW-0378">Hydrolase</keyword>
<dbReference type="Proteomes" id="UP001371305">
    <property type="component" value="Unassembled WGS sequence"/>
</dbReference>
<evidence type="ECO:0000256" key="4">
    <source>
        <dbReference type="ARBA" id="ARBA00022801"/>
    </source>
</evidence>
<comment type="caution">
    <text evidence="8">The sequence shown here is derived from an EMBL/GenBank/DDBJ whole genome shotgun (WGS) entry which is preliminary data.</text>
</comment>
<dbReference type="PROSITE" id="PS00131">
    <property type="entry name" value="CARBOXYPEPT_SER_SER"/>
    <property type="match status" value="1"/>
</dbReference>
<reference evidence="8 9" key="1">
    <citation type="submission" date="2024-04" db="EMBL/GenBank/DDBJ databases">
        <title>Luteolibacter sp. isolated from soil.</title>
        <authorList>
            <person name="An J."/>
        </authorList>
    </citation>
    <scope>NUCLEOTIDE SEQUENCE [LARGE SCALE GENOMIC DNA]</scope>
    <source>
        <strain evidence="8 9">Y139</strain>
    </source>
</reference>
<dbReference type="InterPro" id="IPR029058">
    <property type="entry name" value="AB_hydrolase_fold"/>
</dbReference>
<accession>A0ABU9AVQ7</accession>
<protein>
    <submittedName>
        <fullName evidence="8">Peptidase S10</fullName>
    </submittedName>
</protein>
<name>A0ABU9AVQ7_9BACT</name>
<feature type="chain" id="PRO_5047496461" evidence="7">
    <location>
        <begin position="18"/>
        <end position="504"/>
    </location>
</feature>
<evidence type="ECO:0000313" key="9">
    <source>
        <dbReference type="Proteomes" id="UP001371305"/>
    </source>
</evidence>
<feature type="compositionally biased region" description="Basic and acidic residues" evidence="6">
    <location>
        <begin position="28"/>
        <end position="44"/>
    </location>
</feature>
<dbReference type="Pfam" id="PF00450">
    <property type="entry name" value="Peptidase_S10"/>
    <property type="match status" value="1"/>
</dbReference>
<feature type="region of interest" description="Disordered" evidence="6">
    <location>
        <begin position="16"/>
        <end position="48"/>
    </location>
</feature>
<evidence type="ECO:0000256" key="6">
    <source>
        <dbReference type="SAM" id="MobiDB-lite"/>
    </source>
</evidence>
<dbReference type="EMBL" id="JBBUKT010000004">
    <property type="protein sequence ID" value="MEK7951470.1"/>
    <property type="molecule type" value="Genomic_DNA"/>
</dbReference>
<keyword evidence="1" id="KW-0121">Carboxypeptidase</keyword>
<evidence type="ECO:0000256" key="7">
    <source>
        <dbReference type="SAM" id="SignalP"/>
    </source>
</evidence>
<keyword evidence="5" id="KW-0325">Glycoprotein</keyword>
<proteinExistence type="predicted"/>
<dbReference type="InterPro" id="IPR001563">
    <property type="entry name" value="Peptidase_S10"/>
</dbReference>
<dbReference type="SUPFAM" id="SSF53474">
    <property type="entry name" value="alpha/beta-Hydrolases"/>
    <property type="match status" value="1"/>
</dbReference>
<organism evidence="8 9">
    <name type="scientific">Luteolibacter soli</name>
    <dbReference type="NCBI Taxonomy" id="3135280"/>
    <lineage>
        <taxon>Bacteria</taxon>
        <taxon>Pseudomonadati</taxon>
        <taxon>Verrucomicrobiota</taxon>
        <taxon>Verrucomicrobiia</taxon>
        <taxon>Verrucomicrobiales</taxon>
        <taxon>Verrucomicrobiaceae</taxon>
        <taxon>Luteolibacter</taxon>
    </lineage>
</organism>
<keyword evidence="9" id="KW-1185">Reference proteome</keyword>